<name>A0A8S8ZPK2_SORMA</name>
<sequence>MLAPPLRTNIGPSWSFRPTLPGSISAWCLMLQTRIVFERNGAMSAVDRLAMLFSLICQEQVDV</sequence>
<protein>
    <submittedName>
        <fullName evidence="1">Uncharacterized protein</fullName>
    </submittedName>
</protein>
<evidence type="ECO:0000313" key="1">
    <source>
        <dbReference type="EMBL" id="KAA8630816.1"/>
    </source>
</evidence>
<dbReference type="Proteomes" id="UP000433876">
    <property type="component" value="Unassembled WGS sequence"/>
</dbReference>
<accession>A0A8S8ZPK2</accession>
<evidence type="ECO:0000313" key="2">
    <source>
        <dbReference type="Proteomes" id="UP000433876"/>
    </source>
</evidence>
<gene>
    <name evidence="1" type="ORF">SMACR_12860</name>
</gene>
<proteinExistence type="predicted"/>
<reference evidence="1 2" key="1">
    <citation type="submission" date="2017-07" db="EMBL/GenBank/DDBJ databases">
        <title>Genome sequence of the Sordaria macrospora wild type strain R19027.</title>
        <authorList>
            <person name="Nowrousian M."/>
            <person name="Teichert I."/>
            <person name="Kueck U."/>
        </authorList>
    </citation>
    <scope>NUCLEOTIDE SEQUENCE [LARGE SCALE GENOMIC DNA]</scope>
    <source>
        <strain evidence="1 2">R19027</strain>
        <tissue evidence="1">Mycelium</tissue>
    </source>
</reference>
<dbReference type="AlphaFoldDB" id="A0A8S8ZPK2"/>
<dbReference type="EMBL" id="NMPR01000093">
    <property type="protein sequence ID" value="KAA8630816.1"/>
    <property type="molecule type" value="Genomic_DNA"/>
</dbReference>
<organism evidence="1 2">
    <name type="scientific">Sordaria macrospora</name>
    <dbReference type="NCBI Taxonomy" id="5147"/>
    <lineage>
        <taxon>Eukaryota</taxon>
        <taxon>Fungi</taxon>
        <taxon>Dikarya</taxon>
        <taxon>Ascomycota</taxon>
        <taxon>Pezizomycotina</taxon>
        <taxon>Sordariomycetes</taxon>
        <taxon>Sordariomycetidae</taxon>
        <taxon>Sordariales</taxon>
        <taxon>Sordariaceae</taxon>
        <taxon>Sordaria</taxon>
    </lineage>
</organism>
<comment type="caution">
    <text evidence="1">The sequence shown here is derived from an EMBL/GenBank/DDBJ whole genome shotgun (WGS) entry which is preliminary data.</text>
</comment>